<dbReference type="GO" id="GO:0009055">
    <property type="term" value="F:electron transfer activity"/>
    <property type="evidence" value="ECO:0007669"/>
    <property type="project" value="TreeGrafter"/>
</dbReference>
<evidence type="ECO:0000259" key="13">
    <source>
        <dbReference type="Pfam" id="PF03264"/>
    </source>
</evidence>
<keyword evidence="3" id="KW-0813">Transport</keyword>
<feature type="region of interest" description="Disordered" evidence="12">
    <location>
        <begin position="144"/>
        <end position="171"/>
    </location>
</feature>
<keyword evidence="10" id="KW-0408">Iron</keyword>
<reference evidence="15" key="1">
    <citation type="submission" date="2016-10" db="EMBL/GenBank/DDBJ databases">
        <authorList>
            <person name="Varghese N."/>
            <person name="Submissions S."/>
        </authorList>
    </citation>
    <scope>NUCLEOTIDE SEQUENCE [LARGE SCALE GENOMIC DNA]</scope>
    <source>
        <strain evidence="15">IBRC-M 10761</strain>
    </source>
</reference>
<keyword evidence="11" id="KW-0472">Membrane</keyword>
<dbReference type="GO" id="GO:0046872">
    <property type="term" value="F:metal ion binding"/>
    <property type="evidence" value="ECO:0007669"/>
    <property type="project" value="UniProtKB-KW"/>
</dbReference>
<keyword evidence="5" id="KW-0349">Heme</keyword>
<evidence type="ECO:0000256" key="11">
    <source>
        <dbReference type="ARBA" id="ARBA00023136"/>
    </source>
</evidence>
<evidence type="ECO:0000256" key="1">
    <source>
        <dbReference type="ARBA" id="ARBA00004236"/>
    </source>
</evidence>
<evidence type="ECO:0000256" key="5">
    <source>
        <dbReference type="ARBA" id="ARBA00022617"/>
    </source>
</evidence>
<evidence type="ECO:0000256" key="9">
    <source>
        <dbReference type="ARBA" id="ARBA00022989"/>
    </source>
</evidence>
<keyword evidence="4" id="KW-1003">Cell membrane</keyword>
<evidence type="ECO:0000256" key="10">
    <source>
        <dbReference type="ARBA" id="ARBA00023004"/>
    </source>
</evidence>
<dbReference type="STRING" id="1416801.SAMN05192553_104182"/>
<dbReference type="InterPro" id="IPR051174">
    <property type="entry name" value="Cytochrome_c-type_ET"/>
</dbReference>
<keyword evidence="15" id="KW-1185">Reference proteome</keyword>
<accession>A0A1H6Z749</accession>
<dbReference type="InterPro" id="IPR038266">
    <property type="entry name" value="NapC/NirT_cytc_sf"/>
</dbReference>
<dbReference type="GO" id="GO:0005886">
    <property type="term" value="C:plasma membrane"/>
    <property type="evidence" value="ECO:0007669"/>
    <property type="project" value="UniProtKB-SubCell"/>
</dbReference>
<keyword evidence="9" id="KW-1133">Transmembrane helix</keyword>
<comment type="subcellular location">
    <subcellularLocation>
        <location evidence="1">Cell membrane</location>
    </subcellularLocation>
</comment>
<feature type="domain" description="NapC/NirT cytochrome c N-terminal" evidence="13">
    <location>
        <begin position="25"/>
        <end position="103"/>
    </location>
</feature>
<gene>
    <name evidence="14" type="ORF">SAMN05192553_104182</name>
</gene>
<dbReference type="Gene3D" id="1.10.3820.10">
    <property type="entry name" value="Di-heme elbow motif domain"/>
    <property type="match status" value="1"/>
</dbReference>
<evidence type="ECO:0000256" key="12">
    <source>
        <dbReference type="SAM" id="MobiDB-lite"/>
    </source>
</evidence>
<evidence type="ECO:0000313" key="14">
    <source>
        <dbReference type="EMBL" id="SEJ47814.1"/>
    </source>
</evidence>
<evidence type="ECO:0000256" key="3">
    <source>
        <dbReference type="ARBA" id="ARBA00022448"/>
    </source>
</evidence>
<proteinExistence type="inferred from homology"/>
<feature type="compositionally biased region" description="Basic and acidic residues" evidence="12">
    <location>
        <begin position="157"/>
        <end position="171"/>
    </location>
</feature>
<dbReference type="InterPro" id="IPR036280">
    <property type="entry name" value="Multihaem_cyt_sf"/>
</dbReference>
<comment type="similarity">
    <text evidence="2">Belongs to the NapC/NirT/NrfH family.</text>
</comment>
<organism evidence="14 15">
    <name type="scientific">Cyclobacterium xiamenense</name>
    <dbReference type="NCBI Taxonomy" id="1297121"/>
    <lineage>
        <taxon>Bacteria</taxon>
        <taxon>Pseudomonadati</taxon>
        <taxon>Bacteroidota</taxon>
        <taxon>Cytophagia</taxon>
        <taxon>Cytophagales</taxon>
        <taxon>Cyclobacteriaceae</taxon>
        <taxon>Cyclobacterium</taxon>
    </lineage>
</organism>
<dbReference type="GO" id="GO:0009061">
    <property type="term" value="P:anaerobic respiration"/>
    <property type="evidence" value="ECO:0007669"/>
    <property type="project" value="TreeGrafter"/>
</dbReference>
<evidence type="ECO:0000256" key="4">
    <source>
        <dbReference type="ARBA" id="ARBA00022475"/>
    </source>
</evidence>
<keyword evidence="7" id="KW-0479">Metal-binding</keyword>
<dbReference type="PANTHER" id="PTHR30333:SF1">
    <property type="entry name" value="CYTOCHROME C-TYPE PROTEIN NAPC"/>
    <property type="match status" value="1"/>
</dbReference>
<dbReference type="Proteomes" id="UP000199403">
    <property type="component" value="Unassembled WGS sequence"/>
</dbReference>
<dbReference type="InterPro" id="IPR005126">
    <property type="entry name" value="NapC/NirT_cyt_c_N"/>
</dbReference>
<evidence type="ECO:0000313" key="15">
    <source>
        <dbReference type="Proteomes" id="UP000199403"/>
    </source>
</evidence>
<name>A0A1H6Z749_9BACT</name>
<evidence type="ECO:0000256" key="7">
    <source>
        <dbReference type="ARBA" id="ARBA00022723"/>
    </source>
</evidence>
<dbReference type="Pfam" id="PF03264">
    <property type="entry name" value="Cytochrom_NNT"/>
    <property type="match status" value="1"/>
</dbReference>
<dbReference type="SUPFAM" id="SSF48695">
    <property type="entry name" value="Multiheme cytochromes"/>
    <property type="match status" value="1"/>
</dbReference>
<protein>
    <submittedName>
        <fullName evidence="14">Cytochrome c nitrite reductase, small subunit</fullName>
    </submittedName>
</protein>
<keyword evidence="6" id="KW-0812">Transmembrane</keyword>
<dbReference type="AlphaFoldDB" id="A0A1H6Z749"/>
<dbReference type="PANTHER" id="PTHR30333">
    <property type="entry name" value="CYTOCHROME C-TYPE PROTEIN"/>
    <property type="match status" value="1"/>
</dbReference>
<evidence type="ECO:0000256" key="2">
    <source>
        <dbReference type="ARBA" id="ARBA00007395"/>
    </source>
</evidence>
<keyword evidence="8" id="KW-0249">Electron transport</keyword>
<sequence length="250" mass="28083">MKMGLKIKRFLLRYSLAPPHKWRPAATVLVAVFFGLGLYLLRLSNAASYLSDDPQACVNCHIMTPQYITWNHSSHREVAHCNDCHVPQDNIVNKFYFKAKDGSRQRPHAQYLLDLQKSGYGPTDEENGRLGLVQPEILRFGFGGNQPHRLRRLPQPRNDEPDDHPTCADRGLRGHVKRHQSGVSPGNALAGLRTRKGTRSLPDGAVYLQPIQAGRGRAAATCHQVAHSNFLHRTQIGIGYFCAFRNPLHV</sequence>
<evidence type="ECO:0000256" key="8">
    <source>
        <dbReference type="ARBA" id="ARBA00022982"/>
    </source>
</evidence>
<evidence type="ECO:0000256" key="6">
    <source>
        <dbReference type="ARBA" id="ARBA00022692"/>
    </source>
</evidence>
<dbReference type="EMBL" id="FNZH01000004">
    <property type="protein sequence ID" value="SEJ47814.1"/>
    <property type="molecule type" value="Genomic_DNA"/>
</dbReference>